<protein>
    <submittedName>
        <fullName evidence="1">Uncharacterized protein</fullName>
    </submittedName>
</protein>
<dbReference type="Proteomes" id="UP000604825">
    <property type="component" value="Unassembled WGS sequence"/>
</dbReference>
<sequence>MSSAEQEATDDEVGDAAAADGGVASVVEARDAFVSPGLLRIILAFLANPVLENGADNRHQMASYLLDMKIFEMTEPISVSYNVKTSLGRTVTVKGRRIFRWERENRKLYMQRSDGPHGRITRMEMATSFGEEISQGLLYERVDLIPTLTDLLKVGFLVDFDEDEVEFLLRSKNLQLFSEDEDFIMGSFSSH</sequence>
<dbReference type="PANTHER" id="PTHR32387:SF12">
    <property type="entry name" value="PROTEIN NO VEIN C-TERMINAL DOMAIN-CONTAINING PROTEIN"/>
    <property type="match status" value="1"/>
</dbReference>
<keyword evidence="2" id="KW-1185">Reference proteome</keyword>
<dbReference type="EMBL" id="CAJGYO010000010">
    <property type="protein sequence ID" value="CAD6256991.1"/>
    <property type="molecule type" value="Genomic_DNA"/>
</dbReference>
<name>A0A811QF45_9POAL</name>
<proteinExistence type="predicted"/>
<reference evidence="1" key="1">
    <citation type="submission" date="2020-10" db="EMBL/GenBank/DDBJ databases">
        <authorList>
            <person name="Han B."/>
            <person name="Lu T."/>
            <person name="Zhao Q."/>
            <person name="Huang X."/>
            <person name="Zhao Y."/>
        </authorList>
    </citation>
    <scope>NUCLEOTIDE SEQUENCE</scope>
</reference>
<dbReference type="PANTHER" id="PTHR32387">
    <property type="entry name" value="WU:FJ29H11"/>
    <property type="match status" value="1"/>
</dbReference>
<comment type="caution">
    <text evidence="1">The sequence shown here is derived from an EMBL/GenBank/DDBJ whole genome shotgun (WGS) entry which is preliminary data.</text>
</comment>
<accession>A0A811QF45</accession>
<evidence type="ECO:0000313" key="1">
    <source>
        <dbReference type="EMBL" id="CAD6256991.1"/>
    </source>
</evidence>
<evidence type="ECO:0000313" key="2">
    <source>
        <dbReference type="Proteomes" id="UP000604825"/>
    </source>
</evidence>
<gene>
    <name evidence="1" type="ORF">NCGR_LOCUS40482</name>
</gene>
<dbReference type="AlphaFoldDB" id="A0A811QF45"/>
<dbReference type="InterPro" id="IPR052957">
    <property type="entry name" value="Auxin_embryo_med"/>
</dbReference>
<dbReference type="OrthoDB" id="653513at2759"/>
<organism evidence="1 2">
    <name type="scientific">Miscanthus lutarioriparius</name>
    <dbReference type="NCBI Taxonomy" id="422564"/>
    <lineage>
        <taxon>Eukaryota</taxon>
        <taxon>Viridiplantae</taxon>
        <taxon>Streptophyta</taxon>
        <taxon>Embryophyta</taxon>
        <taxon>Tracheophyta</taxon>
        <taxon>Spermatophyta</taxon>
        <taxon>Magnoliopsida</taxon>
        <taxon>Liliopsida</taxon>
        <taxon>Poales</taxon>
        <taxon>Poaceae</taxon>
        <taxon>PACMAD clade</taxon>
        <taxon>Panicoideae</taxon>
        <taxon>Andropogonodae</taxon>
        <taxon>Andropogoneae</taxon>
        <taxon>Saccharinae</taxon>
        <taxon>Miscanthus</taxon>
    </lineage>
</organism>